<dbReference type="GO" id="GO:0016787">
    <property type="term" value="F:hydrolase activity"/>
    <property type="evidence" value="ECO:0007669"/>
    <property type="project" value="UniProtKB-KW"/>
</dbReference>
<dbReference type="GO" id="GO:0046872">
    <property type="term" value="F:metal ion binding"/>
    <property type="evidence" value="ECO:0007669"/>
    <property type="project" value="UniProtKB-KW"/>
</dbReference>
<reference evidence="9" key="1">
    <citation type="journal article" date="2014" name="Nat. Commun.">
        <title>The rainbow trout genome provides novel insights into evolution after whole-genome duplication in vertebrates.</title>
        <authorList>
            <person name="Berthelot C."/>
            <person name="Brunet F."/>
            <person name="Chalopin D."/>
            <person name="Juanchich A."/>
            <person name="Bernard M."/>
            <person name="Noel B."/>
            <person name="Bento P."/>
            <person name="Da Silva C."/>
            <person name="Labadie K."/>
            <person name="Alberti A."/>
            <person name="Aury J.M."/>
            <person name="Louis A."/>
            <person name="Dehais P."/>
            <person name="Bardou P."/>
            <person name="Montfort J."/>
            <person name="Klopp C."/>
            <person name="Cabau C."/>
            <person name="Gaspin C."/>
            <person name="Thorgaard G.H."/>
            <person name="Boussaha M."/>
            <person name="Quillet E."/>
            <person name="Guyomard R."/>
            <person name="Galiana D."/>
            <person name="Bobe J."/>
            <person name="Volff J.N."/>
            <person name="Genet C."/>
            <person name="Wincker P."/>
            <person name="Jaillon O."/>
            <person name="Roest Crollius H."/>
            <person name="Guiguen Y."/>
        </authorList>
    </citation>
    <scope>NUCLEOTIDE SEQUENCE [LARGE SCALE GENOMIC DNA]</scope>
</reference>
<evidence type="ECO:0000256" key="4">
    <source>
        <dbReference type="ARBA" id="ARBA00022722"/>
    </source>
</evidence>
<evidence type="ECO:0000256" key="1">
    <source>
        <dbReference type="ARBA" id="ARBA00001968"/>
    </source>
</evidence>
<comment type="subcellular location">
    <subcellularLocation>
        <location evidence="2">Nucleus</location>
    </subcellularLocation>
</comment>
<dbReference type="PANTHER" id="PTHR22930:SF279">
    <property type="entry name" value="SIMILAR TO ENSANGP00000010363"/>
    <property type="match status" value="1"/>
</dbReference>
<accession>A0A060WQ16</accession>
<dbReference type="GO" id="GO:0004518">
    <property type="term" value="F:nuclease activity"/>
    <property type="evidence" value="ECO:0007669"/>
    <property type="project" value="UniProtKB-KW"/>
</dbReference>
<sequence length="336" mass="37554">MFGEEFRSYFRLDRSQFDHLLQMIGASIARMDTNYPESISPVELLAICLRFLATGDSYRIIGFSFRVGRSTVAGIVPSVAQAIWDCLVGEYMPVPKEEDWRAIAAEFLERWNFPNCLGSIDGKHVVIQAPPCSGSQFYNYKGTYSVVLLAVVDAIYCFHFVDVGAYGKGSDSGTLRDSAFGQALQDGTLEIPPPASLPGAEDLGPVPHVFVGDEGFPLRPNLMRPYAGRQLPLPKPVRIFKKRLSRARLVVECTFGILAARWRMYWRVLGLSTSNVDDHIDSVIALWFTRSTFISNGTLRLPCSIELQRKLQCVLCGAYVTVVKILCEFQQVHILI</sequence>
<keyword evidence="5" id="KW-0479">Metal-binding</keyword>
<evidence type="ECO:0000256" key="7">
    <source>
        <dbReference type="ARBA" id="ARBA00023242"/>
    </source>
</evidence>
<organism evidence="9 10">
    <name type="scientific">Oncorhynchus mykiss</name>
    <name type="common">Rainbow trout</name>
    <name type="synonym">Salmo gairdneri</name>
    <dbReference type="NCBI Taxonomy" id="8022"/>
    <lineage>
        <taxon>Eukaryota</taxon>
        <taxon>Metazoa</taxon>
        <taxon>Chordata</taxon>
        <taxon>Craniata</taxon>
        <taxon>Vertebrata</taxon>
        <taxon>Euteleostomi</taxon>
        <taxon>Actinopterygii</taxon>
        <taxon>Neopterygii</taxon>
        <taxon>Teleostei</taxon>
        <taxon>Protacanthopterygii</taxon>
        <taxon>Salmoniformes</taxon>
        <taxon>Salmonidae</taxon>
        <taxon>Salmoninae</taxon>
        <taxon>Oncorhynchus</taxon>
    </lineage>
</organism>
<dbReference type="PaxDb" id="8022-A0A060WQ16"/>
<dbReference type="InterPro" id="IPR045249">
    <property type="entry name" value="HARBI1-like"/>
</dbReference>
<evidence type="ECO:0000259" key="8">
    <source>
        <dbReference type="Pfam" id="PF13359"/>
    </source>
</evidence>
<reference evidence="9" key="2">
    <citation type="submission" date="2014-03" db="EMBL/GenBank/DDBJ databases">
        <authorList>
            <person name="Genoscope - CEA"/>
        </authorList>
    </citation>
    <scope>NUCLEOTIDE SEQUENCE</scope>
</reference>
<evidence type="ECO:0000256" key="2">
    <source>
        <dbReference type="ARBA" id="ARBA00004123"/>
    </source>
</evidence>
<protein>
    <recommendedName>
        <fullName evidence="8">DDE Tnp4 domain-containing protein</fullName>
    </recommendedName>
</protein>
<evidence type="ECO:0000313" key="9">
    <source>
        <dbReference type="EMBL" id="CDQ69211.1"/>
    </source>
</evidence>
<keyword evidence="6" id="KW-0378">Hydrolase</keyword>
<proteinExistence type="inferred from homology"/>
<dbReference type="Proteomes" id="UP000193380">
    <property type="component" value="Unassembled WGS sequence"/>
</dbReference>
<comment type="similarity">
    <text evidence="3">Belongs to the HARBI1 family.</text>
</comment>
<gene>
    <name evidence="9" type="ORF">GSONMT00061663001</name>
</gene>
<evidence type="ECO:0000256" key="6">
    <source>
        <dbReference type="ARBA" id="ARBA00022801"/>
    </source>
</evidence>
<keyword evidence="4" id="KW-0540">Nuclease</keyword>
<dbReference type="Pfam" id="PF13359">
    <property type="entry name" value="DDE_Tnp_4"/>
    <property type="match status" value="1"/>
</dbReference>
<evidence type="ECO:0000256" key="3">
    <source>
        <dbReference type="ARBA" id="ARBA00006958"/>
    </source>
</evidence>
<dbReference type="InterPro" id="IPR027806">
    <property type="entry name" value="HARBI1_dom"/>
</dbReference>
<dbReference type="EMBL" id="FR904657">
    <property type="protein sequence ID" value="CDQ69211.1"/>
    <property type="molecule type" value="Genomic_DNA"/>
</dbReference>
<evidence type="ECO:0000313" key="10">
    <source>
        <dbReference type="Proteomes" id="UP000193380"/>
    </source>
</evidence>
<dbReference type="AlphaFoldDB" id="A0A060WQ16"/>
<keyword evidence="7" id="KW-0539">Nucleus</keyword>
<dbReference type="STRING" id="8022.A0A060WQ16"/>
<dbReference type="GO" id="GO:0005634">
    <property type="term" value="C:nucleus"/>
    <property type="evidence" value="ECO:0007669"/>
    <property type="project" value="UniProtKB-SubCell"/>
</dbReference>
<evidence type="ECO:0000256" key="5">
    <source>
        <dbReference type="ARBA" id="ARBA00022723"/>
    </source>
</evidence>
<feature type="domain" description="DDE Tnp4" evidence="8">
    <location>
        <begin position="120"/>
        <end position="286"/>
    </location>
</feature>
<dbReference type="PANTHER" id="PTHR22930">
    <property type="match status" value="1"/>
</dbReference>
<name>A0A060WQ16_ONCMY</name>
<comment type="cofactor">
    <cofactor evidence="1">
        <name>a divalent metal cation</name>
        <dbReference type="ChEBI" id="CHEBI:60240"/>
    </cofactor>
</comment>